<reference evidence="9" key="1">
    <citation type="submission" date="2020-01" db="EMBL/GenBank/DDBJ databases">
        <authorList>
            <person name="Meier V. D."/>
            <person name="Meier V D."/>
        </authorList>
    </citation>
    <scope>NUCLEOTIDE SEQUENCE</scope>
    <source>
        <strain evidence="9">HLG_WM_MAG_05</strain>
    </source>
</reference>
<dbReference type="GO" id="GO:0005524">
    <property type="term" value="F:ATP binding"/>
    <property type="evidence" value="ECO:0007669"/>
    <property type="project" value="UniProtKB-KW"/>
</dbReference>
<dbReference type="EMBL" id="CACVAU010000079">
    <property type="protein sequence ID" value="CAA6824923.1"/>
    <property type="molecule type" value="Genomic_DNA"/>
</dbReference>
<dbReference type="InterPro" id="IPR049940">
    <property type="entry name" value="GluQ/Sye"/>
</dbReference>
<dbReference type="PANTHER" id="PTHR43311:SF2">
    <property type="entry name" value="GLUTAMATE--TRNA LIGASE, MITOCHONDRIAL-RELATED"/>
    <property type="match status" value="1"/>
</dbReference>
<keyword evidence="6 7" id="KW-0030">Aminoacyl-tRNA synthetase</keyword>
<dbReference type="Gene3D" id="1.10.1160.10">
    <property type="entry name" value="Glutamyl-trna Synthetase, Domain 2"/>
    <property type="match status" value="1"/>
</dbReference>
<dbReference type="Pfam" id="PF00749">
    <property type="entry name" value="tRNA-synt_1c"/>
    <property type="match status" value="1"/>
</dbReference>
<dbReference type="InterPro" id="IPR020058">
    <property type="entry name" value="Glu/Gln-tRNA-synth_Ib_cat-dom"/>
</dbReference>
<evidence type="ECO:0000259" key="8">
    <source>
        <dbReference type="Pfam" id="PF00749"/>
    </source>
</evidence>
<dbReference type="SUPFAM" id="SSF48163">
    <property type="entry name" value="An anticodon-binding domain of class I aminoacyl-tRNA synthetases"/>
    <property type="match status" value="1"/>
</dbReference>
<evidence type="ECO:0000256" key="4">
    <source>
        <dbReference type="ARBA" id="ARBA00022840"/>
    </source>
</evidence>
<dbReference type="AlphaFoldDB" id="A0A6S6U828"/>
<evidence type="ECO:0000256" key="7">
    <source>
        <dbReference type="RuleBase" id="RU363037"/>
    </source>
</evidence>
<keyword evidence="5 7" id="KW-0648">Protein biosynthesis</keyword>
<name>A0A6S6U828_9BACT</name>
<dbReference type="GO" id="GO:0000049">
    <property type="term" value="F:tRNA binding"/>
    <property type="evidence" value="ECO:0007669"/>
    <property type="project" value="InterPro"/>
</dbReference>
<dbReference type="Gene3D" id="3.40.50.620">
    <property type="entry name" value="HUPs"/>
    <property type="match status" value="1"/>
</dbReference>
<protein>
    <submittedName>
        <fullName evidence="9">Glutamyl-tRNA(Gln) synthetase (EC)</fullName>
        <ecNumber evidence="9">6.1.1.24</ecNumber>
    </submittedName>
</protein>
<gene>
    <name evidence="9" type="ORF">HELGO_WM6989</name>
</gene>
<dbReference type="InterPro" id="IPR020061">
    <property type="entry name" value="Glu_tRNA_lig_a-bdl"/>
</dbReference>
<proteinExistence type="inferred from homology"/>
<evidence type="ECO:0000256" key="3">
    <source>
        <dbReference type="ARBA" id="ARBA00022741"/>
    </source>
</evidence>
<dbReference type="SUPFAM" id="SSF52374">
    <property type="entry name" value="Nucleotidylyl transferase"/>
    <property type="match status" value="1"/>
</dbReference>
<dbReference type="GO" id="GO:0005829">
    <property type="term" value="C:cytosol"/>
    <property type="evidence" value="ECO:0007669"/>
    <property type="project" value="TreeGrafter"/>
</dbReference>
<dbReference type="InterPro" id="IPR000924">
    <property type="entry name" value="Glu/Gln-tRNA-synth"/>
</dbReference>
<dbReference type="PRINTS" id="PR00987">
    <property type="entry name" value="TRNASYNTHGLU"/>
</dbReference>
<evidence type="ECO:0000256" key="2">
    <source>
        <dbReference type="ARBA" id="ARBA00022598"/>
    </source>
</evidence>
<dbReference type="EC" id="6.1.1.24" evidence="9"/>
<evidence type="ECO:0000256" key="1">
    <source>
        <dbReference type="ARBA" id="ARBA00007894"/>
    </source>
</evidence>
<sequence length="419" mass="47880">MLRFSPSPSGDMDIENLRVAILNYLVAQQKNDQFLIRIADINNKHNIEGKDTEIMMLLEKFALKHDSVFHQSEHLNLHQTLALRLLKDNKAFICKCNAQNNQFPEHYSGSCETLTQEDYSLLKKSGEKFVIRVKKPSNDIIINDMLQGQLRVKAKEIDSFIILKEDGSASHNFAAASDDIMSNINFIISTQQNLLNTAKELHIKQLMDYAHTTSHAHLPQLLIEHENSSIKWLLQKGFIPDAILNYLLLLGYTKAPQEIFTLPEAINWFDLENISLSISDFKLEQLRFINREHLKMMDDKELSKLFGFADADIGKLAKVYLDKECTTTNELEIKINPIFKAKNFTGIWGEEMKIISDLIAQAPAFETLSELTLYITNNSKLNDKNLLEPLRYLLTGTGNGPELSEIYPFIKSYILEVAS</sequence>
<dbReference type="GO" id="GO:0006424">
    <property type="term" value="P:glutamyl-tRNA aminoacylation"/>
    <property type="evidence" value="ECO:0007669"/>
    <property type="project" value="TreeGrafter"/>
</dbReference>
<keyword evidence="2 7" id="KW-0436">Ligase</keyword>
<keyword evidence="3 7" id="KW-0547">Nucleotide-binding</keyword>
<dbReference type="GO" id="GO:0004818">
    <property type="term" value="F:glutamate-tRNA ligase activity"/>
    <property type="evidence" value="ECO:0007669"/>
    <property type="project" value="TreeGrafter"/>
</dbReference>
<evidence type="ECO:0000256" key="5">
    <source>
        <dbReference type="ARBA" id="ARBA00022917"/>
    </source>
</evidence>
<dbReference type="Gene3D" id="3.90.800.10">
    <property type="entry name" value="Glutamyl-tRNA Synthetase, Domain 3"/>
    <property type="match status" value="1"/>
</dbReference>
<evidence type="ECO:0000313" key="9">
    <source>
        <dbReference type="EMBL" id="CAA6824923.1"/>
    </source>
</evidence>
<evidence type="ECO:0000256" key="6">
    <source>
        <dbReference type="ARBA" id="ARBA00023146"/>
    </source>
</evidence>
<accession>A0A6S6U828</accession>
<comment type="similarity">
    <text evidence="1">Belongs to the class-I aminoacyl-tRNA synthetase family. Glutamate--tRNA ligase type 1 subfamily.</text>
</comment>
<organism evidence="9">
    <name type="scientific">uncultured Sulfurovum sp</name>
    <dbReference type="NCBI Taxonomy" id="269237"/>
    <lineage>
        <taxon>Bacteria</taxon>
        <taxon>Pseudomonadati</taxon>
        <taxon>Campylobacterota</taxon>
        <taxon>Epsilonproteobacteria</taxon>
        <taxon>Campylobacterales</taxon>
        <taxon>Sulfurovaceae</taxon>
        <taxon>Sulfurovum</taxon>
        <taxon>environmental samples</taxon>
    </lineage>
</organism>
<feature type="domain" description="Glutamyl/glutaminyl-tRNA synthetase class Ib catalytic" evidence="8">
    <location>
        <begin position="3"/>
        <end position="287"/>
    </location>
</feature>
<keyword evidence="4 7" id="KW-0067">ATP-binding</keyword>
<dbReference type="PANTHER" id="PTHR43311">
    <property type="entry name" value="GLUTAMATE--TRNA LIGASE"/>
    <property type="match status" value="1"/>
</dbReference>
<dbReference type="InterPro" id="IPR008925">
    <property type="entry name" value="aa_tRNA-synth_I_cd-bd_sf"/>
</dbReference>
<dbReference type="InterPro" id="IPR014729">
    <property type="entry name" value="Rossmann-like_a/b/a_fold"/>
</dbReference>
<dbReference type="GO" id="GO:0050561">
    <property type="term" value="F:glutamate-tRNA(Gln) ligase activity"/>
    <property type="evidence" value="ECO:0007669"/>
    <property type="project" value="UniProtKB-EC"/>
</dbReference>